<organism evidence="1 2">
    <name type="scientific">Acidocella aromatica</name>
    <dbReference type="NCBI Taxonomy" id="1303579"/>
    <lineage>
        <taxon>Bacteria</taxon>
        <taxon>Pseudomonadati</taxon>
        <taxon>Pseudomonadota</taxon>
        <taxon>Alphaproteobacteria</taxon>
        <taxon>Acetobacterales</taxon>
        <taxon>Acidocellaceae</taxon>
        <taxon>Acidocella</taxon>
    </lineage>
</organism>
<sequence>MKPLLALLCLLALAGCGRRGAPVPPGPAQDIVYPHPYPSE</sequence>
<gene>
    <name evidence="1" type="ORF">HNP71_000300</name>
</gene>
<evidence type="ECO:0000313" key="1">
    <source>
        <dbReference type="EMBL" id="MBB5372076.1"/>
    </source>
</evidence>
<name>A0A840V8K2_9PROT</name>
<reference evidence="1 2" key="1">
    <citation type="submission" date="2020-08" db="EMBL/GenBank/DDBJ databases">
        <title>Genomic Encyclopedia of Type Strains, Phase IV (KMG-IV): sequencing the most valuable type-strain genomes for metagenomic binning, comparative biology and taxonomic classification.</title>
        <authorList>
            <person name="Goeker M."/>
        </authorList>
    </citation>
    <scope>NUCLEOTIDE SEQUENCE [LARGE SCALE GENOMIC DNA]</scope>
    <source>
        <strain evidence="1 2">DSM 27026</strain>
    </source>
</reference>
<keyword evidence="2" id="KW-1185">Reference proteome</keyword>
<dbReference type="EMBL" id="JACHFJ010000001">
    <property type="protein sequence ID" value="MBB5372076.1"/>
    <property type="molecule type" value="Genomic_DNA"/>
</dbReference>
<keyword evidence="1" id="KW-0449">Lipoprotein</keyword>
<dbReference type="PROSITE" id="PS51257">
    <property type="entry name" value="PROKAR_LIPOPROTEIN"/>
    <property type="match status" value="1"/>
</dbReference>
<evidence type="ECO:0000313" key="2">
    <source>
        <dbReference type="Proteomes" id="UP000553706"/>
    </source>
</evidence>
<comment type="caution">
    <text evidence="1">The sequence shown here is derived from an EMBL/GenBank/DDBJ whole genome shotgun (WGS) entry which is preliminary data.</text>
</comment>
<proteinExistence type="predicted"/>
<dbReference type="RefSeq" id="WP_221246563.1">
    <property type="nucleotide sequence ID" value="NZ_JACHFJ010000001.1"/>
</dbReference>
<dbReference type="Proteomes" id="UP000553706">
    <property type="component" value="Unassembled WGS sequence"/>
</dbReference>
<protein>
    <submittedName>
        <fullName evidence="1">Putative small lipoprotein YifL</fullName>
    </submittedName>
</protein>
<accession>A0A840V8K2</accession>
<dbReference type="AlphaFoldDB" id="A0A840V8K2"/>